<dbReference type="InterPro" id="IPR000152">
    <property type="entry name" value="EGF-type_Asp/Asn_hydroxyl_site"/>
</dbReference>
<evidence type="ECO:0000256" key="10">
    <source>
        <dbReference type="ARBA" id="ARBA00022989"/>
    </source>
</evidence>
<evidence type="ECO:0000256" key="6">
    <source>
        <dbReference type="ARBA" id="ARBA00022729"/>
    </source>
</evidence>
<evidence type="ECO:0000256" key="11">
    <source>
        <dbReference type="ARBA" id="ARBA00023034"/>
    </source>
</evidence>
<keyword evidence="10 19" id="KW-1133">Transmembrane helix</keyword>
<dbReference type="InterPro" id="IPR046450">
    <property type="entry name" value="PA_dom_sf"/>
</dbReference>
<keyword evidence="22" id="KW-1185">Reference proteome</keyword>
<dbReference type="eggNOG" id="ENOG502QSX2">
    <property type="taxonomic scope" value="Eukaryota"/>
</dbReference>
<dbReference type="InterPro" id="IPR009030">
    <property type="entry name" value="Growth_fac_rcpt_cys_sf"/>
</dbReference>
<dbReference type="InterPro" id="IPR000742">
    <property type="entry name" value="EGF"/>
</dbReference>
<evidence type="ECO:0000313" key="22">
    <source>
        <dbReference type="Proteomes" id="UP000001568"/>
    </source>
</evidence>
<dbReference type="InterPro" id="IPR018097">
    <property type="entry name" value="EGF_Ca-bd_CS"/>
</dbReference>
<keyword evidence="8" id="KW-0106">Calcium</keyword>
<dbReference type="GO" id="GO:0030665">
    <property type="term" value="C:clathrin-coated vesicle membrane"/>
    <property type="evidence" value="ECO:0007669"/>
    <property type="project" value="UniProtKB-SubCell"/>
</dbReference>
<dbReference type="InterPro" id="IPR056858">
    <property type="entry name" value="VSR_TRX"/>
</dbReference>
<dbReference type="Proteomes" id="UP000001568">
    <property type="component" value="Chromosome 8"/>
</dbReference>
<dbReference type="Pfam" id="PF02225">
    <property type="entry name" value="PA"/>
    <property type="match status" value="1"/>
</dbReference>
<keyword evidence="7" id="KW-0677">Repeat</keyword>
<dbReference type="GO" id="GO:0000139">
    <property type="term" value="C:Golgi membrane"/>
    <property type="evidence" value="ECO:0007669"/>
    <property type="project" value="UniProtKB-SubCell"/>
</dbReference>
<dbReference type="GO" id="GO:0015031">
    <property type="term" value="P:protein transport"/>
    <property type="evidence" value="ECO:0007669"/>
    <property type="project" value="UniProtKB-KW"/>
</dbReference>
<comment type="caution">
    <text evidence="18">Lacks conserved residue(s) required for the propagation of feature annotation.</text>
</comment>
<evidence type="ECO:0000256" key="1">
    <source>
        <dbReference type="ARBA" id="ARBA00004614"/>
    </source>
</evidence>
<keyword evidence="9" id="KW-0653">Protein transport</keyword>
<keyword evidence="12 19" id="KW-0472">Membrane</keyword>
<accession>A4S0V3</accession>
<evidence type="ECO:0000256" key="14">
    <source>
        <dbReference type="ARBA" id="ARBA00023180"/>
    </source>
</evidence>
<evidence type="ECO:0000256" key="7">
    <source>
        <dbReference type="ARBA" id="ARBA00022737"/>
    </source>
</evidence>
<gene>
    <name evidence="21" type="ORF">OSTLU_1118</name>
</gene>
<dbReference type="PANTHER" id="PTHR22702:SF1">
    <property type="entry name" value="PROTEASE-ASSOCIATED DOMAIN-CONTAINING PROTEIN 1"/>
    <property type="match status" value="1"/>
</dbReference>
<evidence type="ECO:0000256" key="2">
    <source>
        <dbReference type="ARBA" id="ARBA00007038"/>
    </source>
</evidence>
<dbReference type="Gene3D" id="3.50.30.30">
    <property type="match status" value="1"/>
</dbReference>
<organism evidence="21 22">
    <name type="scientific">Ostreococcus lucimarinus (strain CCE9901)</name>
    <dbReference type="NCBI Taxonomy" id="436017"/>
    <lineage>
        <taxon>Eukaryota</taxon>
        <taxon>Viridiplantae</taxon>
        <taxon>Chlorophyta</taxon>
        <taxon>Mamiellophyceae</taxon>
        <taxon>Mamiellales</taxon>
        <taxon>Bathycoccaceae</taxon>
        <taxon>Ostreococcus</taxon>
    </lineage>
</organism>
<comment type="subcellular location">
    <subcellularLocation>
        <location evidence="16">Cytoplasmic vesicle</location>
        <location evidence="16">Clathrin-coated vesicle membrane</location>
        <topology evidence="16">Single-pass type I membrane protein</topology>
    </subcellularLocation>
    <subcellularLocation>
        <location evidence="1">Golgi apparatus membrane</location>
        <topology evidence="1">Single-pass type I membrane protein</topology>
    </subcellularLocation>
    <subcellularLocation>
        <location evidence="17">Prevacuolar compartment membrane</location>
        <topology evidence="17">Single-pass type I membrane protein</topology>
    </subcellularLocation>
</comment>
<dbReference type="OrthoDB" id="10045365at2759"/>
<evidence type="ECO:0000256" key="13">
    <source>
        <dbReference type="ARBA" id="ARBA00023157"/>
    </source>
</evidence>
<dbReference type="HOGENOM" id="CLU_031082_1_0_1"/>
<evidence type="ECO:0000256" key="17">
    <source>
        <dbReference type="ARBA" id="ARBA00043947"/>
    </source>
</evidence>
<evidence type="ECO:0000256" key="19">
    <source>
        <dbReference type="SAM" id="Phobius"/>
    </source>
</evidence>
<feature type="non-terminal residue" evidence="21">
    <location>
        <position position="1"/>
    </location>
</feature>
<reference evidence="21 22" key="1">
    <citation type="journal article" date="2007" name="Proc. Natl. Acad. Sci. U.S.A.">
        <title>The tiny eukaryote Ostreococcus provides genomic insights into the paradox of plankton speciation.</title>
        <authorList>
            <person name="Palenik B."/>
            <person name="Grimwood J."/>
            <person name="Aerts A."/>
            <person name="Rouze P."/>
            <person name="Salamov A."/>
            <person name="Putnam N."/>
            <person name="Dupont C."/>
            <person name="Jorgensen R."/>
            <person name="Derelle E."/>
            <person name="Rombauts S."/>
            <person name="Zhou K."/>
            <person name="Otillar R."/>
            <person name="Merchant S.S."/>
            <person name="Podell S."/>
            <person name="Gaasterland T."/>
            <person name="Napoli C."/>
            <person name="Gendler K."/>
            <person name="Manuell A."/>
            <person name="Tai V."/>
            <person name="Vallon O."/>
            <person name="Piganeau G."/>
            <person name="Jancek S."/>
            <person name="Heijde M."/>
            <person name="Jabbari K."/>
            <person name="Bowler C."/>
            <person name="Lohr M."/>
            <person name="Robbens S."/>
            <person name="Werner G."/>
            <person name="Dubchak I."/>
            <person name="Pazour G.J."/>
            <person name="Ren Q."/>
            <person name="Paulsen I."/>
            <person name="Delwiche C."/>
            <person name="Schmutz J."/>
            <person name="Rokhsar D."/>
            <person name="Van de Peer Y."/>
            <person name="Moreau H."/>
            <person name="Grigoriev I.V."/>
        </authorList>
    </citation>
    <scope>NUCLEOTIDE SEQUENCE [LARGE SCALE GENOMIC DNA]</scope>
    <source>
        <strain evidence="21 22">CCE9901</strain>
    </source>
</reference>
<dbReference type="GO" id="GO:0005509">
    <property type="term" value="F:calcium ion binding"/>
    <property type="evidence" value="ECO:0007669"/>
    <property type="project" value="InterPro"/>
</dbReference>
<evidence type="ECO:0000256" key="15">
    <source>
        <dbReference type="ARBA" id="ARBA00023329"/>
    </source>
</evidence>
<feature type="transmembrane region" description="Helical" evidence="19">
    <location>
        <begin position="550"/>
        <end position="572"/>
    </location>
</feature>
<dbReference type="Pfam" id="PF07645">
    <property type="entry name" value="EGF_CA"/>
    <property type="match status" value="1"/>
</dbReference>
<keyword evidence="4 18" id="KW-0245">EGF-like domain</keyword>
<dbReference type="RefSeq" id="XP_001419041.1">
    <property type="nucleotide sequence ID" value="XM_001419004.1"/>
</dbReference>
<dbReference type="InterPro" id="IPR049883">
    <property type="entry name" value="NOTCH1_EGF-like"/>
</dbReference>
<dbReference type="SUPFAM" id="SSF57184">
    <property type="entry name" value="Growth factor receptor domain"/>
    <property type="match status" value="1"/>
</dbReference>
<keyword evidence="6" id="KW-0732">Signal</keyword>
<keyword evidence="15" id="KW-0968">Cytoplasmic vesicle</keyword>
<keyword evidence="11" id="KW-0333">Golgi apparatus</keyword>
<dbReference type="InterPro" id="IPR001881">
    <property type="entry name" value="EGF-like_Ca-bd_dom"/>
</dbReference>
<evidence type="ECO:0000313" key="21">
    <source>
        <dbReference type="EMBL" id="ABO97334.1"/>
    </source>
</evidence>
<evidence type="ECO:0000256" key="4">
    <source>
        <dbReference type="ARBA" id="ARBA00022536"/>
    </source>
</evidence>
<dbReference type="OMA" id="RCPMKHE"/>
<dbReference type="Gene3D" id="2.90.20.10">
    <property type="entry name" value="Plasmodium vivax P25 domain"/>
    <property type="match status" value="1"/>
</dbReference>
<proteinExistence type="inferred from homology"/>
<comment type="similarity">
    <text evidence="2">Belongs to the VSR (BP-80) family.</text>
</comment>
<protein>
    <recommendedName>
        <fullName evidence="20">EGF-like domain-containing protein</fullName>
    </recommendedName>
</protein>
<name>A4S0V3_OSTLU</name>
<keyword evidence="5 19" id="KW-0812">Transmembrane</keyword>
<evidence type="ECO:0000256" key="8">
    <source>
        <dbReference type="ARBA" id="ARBA00022837"/>
    </source>
</evidence>
<evidence type="ECO:0000256" key="5">
    <source>
        <dbReference type="ARBA" id="ARBA00022692"/>
    </source>
</evidence>
<dbReference type="InterPro" id="IPR003137">
    <property type="entry name" value="PA_domain"/>
</dbReference>
<keyword evidence="3" id="KW-0813">Transport</keyword>
<dbReference type="PROSITE" id="PS50026">
    <property type="entry name" value="EGF_3"/>
    <property type="match status" value="1"/>
</dbReference>
<evidence type="ECO:0000256" key="3">
    <source>
        <dbReference type="ARBA" id="ARBA00022448"/>
    </source>
</evidence>
<dbReference type="SUPFAM" id="SSF52025">
    <property type="entry name" value="PA domain"/>
    <property type="match status" value="1"/>
</dbReference>
<dbReference type="SMART" id="SM00179">
    <property type="entry name" value="EGF_CA"/>
    <property type="match status" value="1"/>
</dbReference>
<dbReference type="PROSITE" id="PS00010">
    <property type="entry name" value="ASX_HYDROXYL"/>
    <property type="match status" value="1"/>
</dbReference>
<feature type="domain" description="EGF-like" evidence="20">
    <location>
        <begin position="497"/>
        <end position="534"/>
    </location>
</feature>
<dbReference type="SUPFAM" id="SSF57196">
    <property type="entry name" value="EGF/Laminin"/>
    <property type="match status" value="1"/>
</dbReference>
<evidence type="ECO:0000256" key="9">
    <source>
        <dbReference type="ARBA" id="ARBA00022927"/>
    </source>
</evidence>
<keyword evidence="13" id="KW-1015">Disulfide bond</keyword>
<dbReference type="STRING" id="436017.A4S0V3"/>
<evidence type="ECO:0000256" key="16">
    <source>
        <dbReference type="ARBA" id="ARBA00029430"/>
    </source>
</evidence>
<dbReference type="Pfam" id="PF25011">
    <property type="entry name" value="VSR_TRX"/>
    <property type="match status" value="1"/>
</dbReference>
<dbReference type="Gramene" id="ABO97334">
    <property type="protein sequence ID" value="ABO97334"/>
    <property type="gene ID" value="OSTLU_1118"/>
</dbReference>
<keyword evidence="14" id="KW-0325">Glycoprotein</keyword>
<dbReference type="CDD" id="cd00054">
    <property type="entry name" value="EGF_CA"/>
    <property type="match status" value="1"/>
</dbReference>
<evidence type="ECO:0000256" key="18">
    <source>
        <dbReference type="PROSITE-ProRule" id="PRU00076"/>
    </source>
</evidence>
<dbReference type="PROSITE" id="PS01187">
    <property type="entry name" value="EGF_CA"/>
    <property type="match status" value="1"/>
</dbReference>
<dbReference type="PANTHER" id="PTHR22702">
    <property type="entry name" value="PROTEASE-ASSOCIATED DOMAIN-CONTAINING PROTEIN"/>
    <property type="match status" value="1"/>
</dbReference>
<feature type="non-terminal residue" evidence="21">
    <location>
        <position position="595"/>
    </location>
</feature>
<dbReference type="AlphaFoldDB" id="A4S0V3"/>
<dbReference type="GeneID" id="5003329"/>
<evidence type="ECO:0000256" key="12">
    <source>
        <dbReference type="ARBA" id="ARBA00023136"/>
    </source>
</evidence>
<dbReference type="EMBL" id="CP000588">
    <property type="protein sequence ID" value="ABO97334.1"/>
    <property type="molecule type" value="Genomic_DNA"/>
</dbReference>
<dbReference type="KEGG" id="olu:OSTLU_1118"/>
<evidence type="ECO:0000259" key="20">
    <source>
        <dbReference type="PROSITE" id="PS50026"/>
    </source>
</evidence>
<sequence length="595" mass="64032">ASFKVEIAHLSITTPASVVGKYDIAIANFGRTLYGASLSGALTYPHDARQRLGCGAGATIDIPESVKAARMAVILLLDRGSCAFTEKVMNGQKAGADAVIIVDDRDEPLLTPDAANDEGTGSYVDNITIPAALARKVDGSKFEAEIARNERVMGTMDWHDVLPHPDERVEWELWAETNDECGHTCQQQNAFMRDFTPIAKSLEQGGYTQFTPHYITWQCIDNPPTTEACKAQCINVGRYCAPDPDADIHAGYSGADIVIDNLRALCAFDVANKSNAPWMWWDYVSDFSDECTMGNGKFAMRSCAEKVAKNIGIDVDAINACMGDTNGDHTNPMLEAQIAAQSPPAGSSRRDIRLLPTILINGERYSGKIARGEVLTALCAGFDQASVPAMCSDAGLMHAECVRGQQGDVTCAADKEGDGKTACKETGSFPYYECACPEGSQSVVGHDGTEKCESPLSRAATSQGGCWAKDGFSACVPSVVCKCPKGFEGDGTTSCVEIDECKTKCKDSNAKCVNTYGSYNCTCSAGYAATYQPEPVDDWICLSTHRSGGASLVFTSVLMSILGVASASYAFYQYRARSYMDREIRQIMAQYMPLD</sequence>